<gene>
    <name evidence="4" type="ORF">MM415A00093_0096</name>
    <name evidence="2" type="ORF">MM415B00143_0003</name>
    <name evidence="1" type="ORF">TM448A00087_0008</name>
    <name evidence="3" type="ORF">TM448B00099_0092</name>
</gene>
<accession>A0A6H1Z9W4</accession>
<evidence type="ECO:0000313" key="4">
    <source>
        <dbReference type="EMBL" id="QJI04603.1"/>
    </source>
</evidence>
<evidence type="ECO:0000313" key="2">
    <source>
        <dbReference type="EMBL" id="QJA67852.1"/>
    </source>
</evidence>
<dbReference type="AlphaFoldDB" id="A0A6H1Z9W4"/>
<reference evidence="1" key="1">
    <citation type="submission" date="2020-03" db="EMBL/GenBank/DDBJ databases">
        <title>The deep terrestrial virosphere.</title>
        <authorList>
            <person name="Holmfeldt K."/>
            <person name="Nilsson E."/>
            <person name="Simone D."/>
            <person name="Lopez-Fernandez M."/>
            <person name="Wu X."/>
            <person name="de Brujin I."/>
            <person name="Lundin D."/>
            <person name="Andersson A."/>
            <person name="Bertilsson S."/>
            <person name="Dopson M."/>
        </authorList>
    </citation>
    <scope>NUCLEOTIDE SEQUENCE</scope>
    <source>
        <strain evidence="4">MM415A00093</strain>
        <strain evidence="2">MM415B00143</strain>
        <strain evidence="1">TM448A00087</strain>
        <strain evidence="3">TM448B00099</strain>
    </source>
</reference>
<protein>
    <submittedName>
        <fullName evidence="1">Uncharacterized protein</fullName>
    </submittedName>
</protein>
<name>A0A6H1Z9W4_9ZZZZ</name>
<proteinExistence type="predicted"/>
<sequence length="77" mass="8864">MEDEKMTAYFMSAIPWKDCPFKLYMVVATTEGPEGAQSVFKRFYQNDALNIIDCFEVPVIRADVFEELVKKSKSSDN</sequence>
<dbReference type="EMBL" id="MT141577">
    <property type="protein sequence ID" value="QJA67852.1"/>
    <property type="molecule type" value="Genomic_DNA"/>
</dbReference>
<evidence type="ECO:0000313" key="1">
    <source>
        <dbReference type="EMBL" id="QJA44075.1"/>
    </source>
</evidence>
<dbReference type="EMBL" id="MT145187">
    <property type="protein sequence ID" value="QJI04603.1"/>
    <property type="molecule type" value="Genomic_DNA"/>
</dbReference>
<organism evidence="1">
    <name type="scientific">viral metagenome</name>
    <dbReference type="NCBI Taxonomy" id="1070528"/>
    <lineage>
        <taxon>unclassified sequences</taxon>
        <taxon>metagenomes</taxon>
        <taxon>organismal metagenomes</taxon>
    </lineage>
</organism>
<dbReference type="EMBL" id="MT144589">
    <property type="protein sequence ID" value="QJH93616.1"/>
    <property type="molecule type" value="Genomic_DNA"/>
</dbReference>
<dbReference type="EMBL" id="MT143973">
    <property type="protein sequence ID" value="QJA44075.1"/>
    <property type="molecule type" value="Genomic_DNA"/>
</dbReference>
<evidence type="ECO:0000313" key="3">
    <source>
        <dbReference type="EMBL" id="QJH93616.1"/>
    </source>
</evidence>